<accession>A0A9Q3J4D1</accession>
<keyword evidence="2" id="KW-1185">Reference proteome</keyword>
<reference evidence="1" key="1">
    <citation type="submission" date="2021-03" db="EMBL/GenBank/DDBJ databases">
        <title>Draft genome sequence of rust myrtle Austropuccinia psidii MF-1, a brazilian biotype.</title>
        <authorList>
            <person name="Quecine M.C."/>
            <person name="Pachon D.M.R."/>
            <person name="Bonatelli M.L."/>
            <person name="Correr F.H."/>
            <person name="Franceschini L.M."/>
            <person name="Leite T.F."/>
            <person name="Margarido G.R.A."/>
            <person name="Almeida C.A."/>
            <person name="Ferrarezi J.A."/>
            <person name="Labate C.A."/>
        </authorList>
    </citation>
    <scope>NUCLEOTIDE SEQUENCE</scope>
    <source>
        <strain evidence="1">MF-1</strain>
    </source>
</reference>
<proteinExistence type="predicted"/>
<comment type="caution">
    <text evidence="1">The sequence shown here is derived from an EMBL/GenBank/DDBJ whole genome shotgun (WGS) entry which is preliminary data.</text>
</comment>
<organism evidence="1 2">
    <name type="scientific">Austropuccinia psidii MF-1</name>
    <dbReference type="NCBI Taxonomy" id="1389203"/>
    <lineage>
        <taxon>Eukaryota</taxon>
        <taxon>Fungi</taxon>
        <taxon>Dikarya</taxon>
        <taxon>Basidiomycota</taxon>
        <taxon>Pucciniomycotina</taxon>
        <taxon>Pucciniomycetes</taxon>
        <taxon>Pucciniales</taxon>
        <taxon>Sphaerophragmiaceae</taxon>
        <taxon>Austropuccinia</taxon>
    </lineage>
</organism>
<dbReference type="Proteomes" id="UP000765509">
    <property type="component" value="Unassembled WGS sequence"/>
</dbReference>
<protein>
    <submittedName>
        <fullName evidence="1">Uncharacterized protein</fullName>
    </submittedName>
</protein>
<name>A0A9Q3J4D1_9BASI</name>
<dbReference type="AlphaFoldDB" id="A0A9Q3J4D1"/>
<dbReference type="OrthoDB" id="2507294at2759"/>
<evidence type="ECO:0000313" key="1">
    <source>
        <dbReference type="EMBL" id="MBW0555219.1"/>
    </source>
</evidence>
<dbReference type="EMBL" id="AVOT02062134">
    <property type="protein sequence ID" value="MBW0555219.1"/>
    <property type="molecule type" value="Genomic_DNA"/>
</dbReference>
<sequence length="80" mass="9357">MSDTLINAKILRKCGGELEHAIKSRCVETYSTEDYINAMEDIITRTRVGKTWTKIPRESKIVSKIPREDRRPERPVLKFH</sequence>
<evidence type="ECO:0000313" key="2">
    <source>
        <dbReference type="Proteomes" id="UP000765509"/>
    </source>
</evidence>
<gene>
    <name evidence="1" type="ORF">O181_094934</name>
</gene>